<dbReference type="Proteomes" id="UP000622580">
    <property type="component" value="Unassembled WGS sequence"/>
</dbReference>
<sequence>MIDQPARARFEAQVIQGGDGEDARRLAAQLRAGGGSQADMAALFVHAAACAPERLAVIYDGATEGWLGVAPRGPMIEAHGVAEPVPAAFWGGFWDLVDDPVANREAGHTTVRTAALAGTLPALKTRVAQIALLYPGVRDAASVGYPSKFTLSALARCPAGSLGAEFHDLIVDNGFDLEVLDREALGLADMPAPLDYLNARILQCHDLWHILAGYRTTALHEVAISGFQMAQFGHHYSSMFLGMITSKIALNQPEALPLFLDIILSAWTHGRQSPALIGLDWETLWDQPAEAIRTATGVSLYASPHPADLFEQMRAA</sequence>
<dbReference type="Pfam" id="PF05019">
    <property type="entry name" value="Coq4"/>
    <property type="match status" value="1"/>
</dbReference>
<dbReference type="PANTHER" id="PTHR12922">
    <property type="entry name" value="UBIQUINONE BIOSYNTHESIS PROTEIN"/>
    <property type="match status" value="1"/>
</dbReference>
<accession>A0A941CXQ3</accession>
<comment type="caution">
    <text evidence="1">The sequence shown here is derived from an EMBL/GenBank/DDBJ whole genome shotgun (WGS) entry which is preliminary data.</text>
</comment>
<keyword evidence="2" id="KW-1185">Reference proteome</keyword>
<name>A0A941CXQ3_9CAUL</name>
<protein>
    <recommendedName>
        <fullName evidence="3">Ubiquinone biosynthesis protein</fullName>
    </recommendedName>
</protein>
<dbReference type="InterPro" id="IPR007715">
    <property type="entry name" value="Coq4"/>
</dbReference>
<dbReference type="RefSeq" id="WP_215338500.1">
    <property type="nucleotide sequence ID" value="NZ_JAGSGD010000001.1"/>
</dbReference>
<dbReference type="PANTHER" id="PTHR12922:SF7">
    <property type="entry name" value="UBIQUINONE BIOSYNTHESIS PROTEIN COQ4 HOMOLOG, MITOCHONDRIAL"/>
    <property type="match status" value="1"/>
</dbReference>
<organism evidence="1 2">
    <name type="scientific">Phenylobacterium glaciei</name>
    <dbReference type="NCBI Taxonomy" id="2803784"/>
    <lineage>
        <taxon>Bacteria</taxon>
        <taxon>Pseudomonadati</taxon>
        <taxon>Pseudomonadota</taxon>
        <taxon>Alphaproteobacteria</taxon>
        <taxon>Caulobacterales</taxon>
        <taxon>Caulobacteraceae</taxon>
        <taxon>Phenylobacterium</taxon>
    </lineage>
</organism>
<evidence type="ECO:0000313" key="1">
    <source>
        <dbReference type="EMBL" id="MBR7618625.1"/>
    </source>
</evidence>
<evidence type="ECO:0000313" key="2">
    <source>
        <dbReference type="Proteomes" id="UP000622580"/>
    </source>
</evidence>
<dbReference type="AlphaFoldDB" id="A0A941CXQ3"/>
<proteinExistence type="predicted"/>
<dbReference type="EMBL" id="JAGSGD010000001">
    <property type="protein sequence ID" value="MBR7618625.1"/>
    <property type="molecule type" value="Genomic_DNA"/>
</dbReference>
<evidence type="ECO:0008006" key="3">
    <source>
        <dbReference type="Google" id="ProtNLM"/>
    </source>
</evidence>
<dbReference type="GO" id="GO:0006744">
    <property type="term" value="P:ubiquinone biosynthetic process"/>
    <property type="evidence" value="ECO:0007669"/>
    <property type="project" value="InterPro"/>
</dbReference>
<gene>
    <name evidence="1" type="ORF">JKL49_04425</name>
</gene>
<reference evidence="1" key="1">
    <citation type="submission" date="2021-04" db="EMBL/GenBank/DDBJ databases">
        <title>Draft genome assembly of strain Phenylobacterium sp. 20VBR1 using MiniION and Illumina platforms.</title>
        <authorList>
            <person name="Thomas F.A."/>
            <person name="Krishnan K.P."/>
            <person name="Sinha R.K."/>
        </authorList>
    </citation>
    <scope>NUCLEOTIDE SEQUENCE</scope>
    <source>
        <strain evidence="1">20VBR1</strain>
    </source>
</reference>